<comment type="similarity">
    <text evidence="1">Belongs to the protein kinase superfamily. CAMK Ser/Thr protein kinase family. CHEK2 subfamily.</text>
</comment>
<dbReference type="PROSITE" id="PS00107">
    <property type="entry name" value="PROTEIN_KINASE_ATP"/>
    <property type="match status" value="1"/>
</dbReference>
<evidence type="ECO:0000256" key="3">
    <source>
        <dbReference type="ARBA" id="ARBA00022840"/>
    </source>
</evidence>
<keyword evidence="5" id="KW-0723">Serine/threonine-protein kinase</keyword>
<dbReference type="SUPFAM" id="SSF56112">
    <property type="entry name" value="Protein kinase-like (PK-like)"/>
    <property type="match status" value="1"/>
</dbReference>
<keyword evidence="2 4" id="KW-0547">Nucleotide-binding</keyword>
<feature type="non-terminal residue" evidence="8">
    <location>
        <position position="1"/>
    </location>
</feature>
<evidence type="ECO:0000256" key="2">
    <source>
        <dbReference type="ARBA" id="ARBA00022741"/>
    </source>
</evidence>
<dbReference type="GO" id="GO:0005737">
    <property type="term" value="C:cytoplasm"/>
    <property type="evidence" value="ECO:0007669"/>
    <property type="project" value="TreeGrafter"/>
</dbReference>
<gene>
    <name evidence="8" type="ORF">BDN70DRAFT_769951</name>
</gene>
<feature type="non-terminal residue" evidence="8">
    <location>
        <position position="278"/>
    </location>
</feature>
<accession>A0A9P5YMQ1</accession>
<proteinExistence type="inferred from homology"/>
<dbReference type="Gene3D" id="2.60.200.20">
    <property type="match status" value="1"/>
</dbReference>
<dbReference type="SMART" id="SM00220">
    <property type="entry name" value="S_TKc"/>
    <property type="match status" value="1"/>
</dbReference>
<dbReference type="Pfam" id="PF00069">
    <property type="entry name" value="Pkinase"/>
    <property type="match status" value="1"/>
</dbReference>
<feature type="domain" description="FHA" evidence="6">
    <location>
        <begin position="1"/>
        <end position="29"/>
    </location>
</feature>
<dbReference type="EMBL" id="MU155592">
    <property type="protein sequence ID" value="KAF9472002.1"/>
    <property type="molecule type" value="Genomic_DNA"/>
</dbReference>
<dbReference type="PANTHER" id="PTHR24348:SF68">
    <property type="entry name" value="SERINE_THREONINE-PROTEIN KINASE ATG1C"/>
    <property type="match status" value="1"/>
</dbReference>
<dbReference type="GO" id="GO:0005524">
    <property type="term" value="F:ATP binding"/>
    <property type="evidence" value="ECO:0007669"/>
    <property type="project" value="UniProtKB-UniRule"/>
</dbReference>
<dbReference type="OrthoDB" id="10252171at2759"/>
<reference evidence="8" key="1">
    <citation type="submission" date="2020-11" db="EMBL/GenBank/DDBJ databases">
        <authorList>
            <consortium name="DOE Joint Genome Institute"/>
            <person name="Ahrendt S."/>
            <person name="Riley R."/>
            <person name="Andreopoulos W."/>
            <person name="Labutti K."/>
            <person name="Pangilinan J."/>
            <person name="Ruiz-Duenas F.J."/>
            <person name="Barrasa J.M."/>
            <person name="Sanchez-Garcia M."/>
            <person name="Camarero S."/>
            <person name="Miyauchi S."/>
            <person name="Serrano A."/>
            <person name="Linde D."/>
            <person name="Babiker R."/>
            <person name="Drula E."/>
            <person name="Ayuso-Fernandez I."/>
            <person name="Pacheco R."/>
            <person name="Padilla G."/>
            <person name="Ferreira P."/>
            <person name="Barriuso J."/>
            <person name="Kellner H."/>
            <person name="Castanera R."/>
            <person name="Alfaro M."/>
            <person name="Ramirez L."/>
            <person name="Pisabarro A.G."/>
            <person name="Kuo A."/>
            <person name="Tritt A."/>
            <person name="Lipzen A."/>
            <person name="He G."/>
            <person name="Yan M."/>
            <person name="Ng V."/>
            <person name="Cullen D."/>
            <person name="Martin F."/>
            <person name="Rosso M.-N."/>
            <person name="Henrissat B."/>
            <person name="Hibbett D."/>
            <person name="Martinez A.T."/>
            <person name="Grigoriev I.V."/>
        </authorList>
    </citation>
    <scope>NUCLEOTIDE SEQUENCE</scope>
    <source>
        <strain evidence="8">CIRM-BRFM 674</strain>
    </source>
</reference>
<name>A0A9P5YMQ1_9AGAR</name>
<keyword evidence="8" id="KW-0418">Kinase</keyword>
<evidence type="ECO:0000256" key="5">
    <source>
        <dbReference type="RuleBase" id="RU000304"/>
    </source>
</evidence>
<dbReference type="InterPro" id="IPR045269">
    <property type="entry name" value="Atg1-like"/>
</dbReference>
<dbReference type="Proteomes" id="UP000807469">
    <property type="component" value="Unassembled WGS sequence"/>
</dbReference>
<feature type="domain" description="Protein kinase" evidence="7">
    <location>
        <begin position="80"/>
        <end position="278"/>
    </location>
</feature>
<dbReference type="AlphaFoldDB" id="A0A9P5YMQ1"/>
<dbReference type="InterPro" id="IPR008984">
    <property type="entry name" value="SMAD_FHA_dom_sf"/>
</dbReference>
<organism evidence="8 9">
    <name type="scientific">Pholiota conissans</name>
    <dbReference type="NCBI Taxonomy" id="109636"/>
    <lineage>
        <taxon>Eukaryota</taxon>
        <taxon>Fungi</taxon>
        <taxon>Dikarya</taxon>
        <taxon>Basidiomycota</taxon>
        <taxon>Agaricomycotina</taxon>
        <taxon>Agaricomycetes</taxon>
        <taxon>Agaricomycetidae</taxon>
        <taxon>Agaricales</taxon>
        <taxon>Agaricineae</taxon>
        <taxon>Strophariaceae</taxon>
        <taxon>Pholiota</taxon>
    </lineage>
</organism>
<evidence type="ECO:0000313" key="8">
    <source>
        <dbReference type="EMBL" id="KAF9472002.1"/>
    </source>
</evidence>
<dbReference type="GO" id="GO:0010506">
    <property type="term" value="P:regulation of autophagy"/>
    <property type="evidence" value="ECO:0007669"/>
    <property type="project" value="InterPro"/>
</dbReference>
<evidence type="ECO:0000256" key="1">
    <source>
        <dbReference type="ARBA" id="ARBA00005575"/>
    </source>
</evidence>
<dbReference type="InterPro" id="IPR000253">
    <property type="entry name" value="FHA_dom"/>
</dbReference>
<dbReference type="SUPFAM" id="SSF49879">
    <property type="entry name" value="SMAD/FHA domain"/>
    <property type="match status" value="1"/>
</dbReference>
<feature type="binding site" evidence="4">
    <location>
        <position position="109"/>
    </location>
    <ligand>
        <name>ATP</name>
        <dbReference type="ChEBI" id="CHEBI:30616"/>
    </ligand>
</feature>
<dbReference type="PROSITE" id="PS50011">
    <property type="entry name" value="PROTEIN_KINASE_DOM"/>
    <property type="match status" value="1"/>
</dbReference>
<keyword evidence="3 4" id="KW-0067">ATP-binding</keyword>
<dbReference type="PROSITE" id="PS50006">
    <property type="entry name" value="FHA_DOMAIN"/>
    <property type="match status" value="1"/>
</dbReference>
<dbReference type="PANTHER" id="PTHR24348">
    <property type="entry name" value="SERINE/THREONINE-PROTEIN KINASE UNC-51-RELATED"/>
    <property type="match status" value="1"/>
</dbReference>
<keyword evidence="9" id="KW-1185">Reference proteome</keyword>
<dbReference type="InterPro" id="IPR008271">
    <property type="entry name" value="Ser/Thr_kinase_AS"/>
</dbReference>
<protein>
    <submittedName>
        <fullName evidence="8">Kinase-like protein</fullName>
    </submittedName>
</protein>
<dbReference type="PROSITE" id="PS00108">
    <property type="entry name" value="PROTEIN_KINASE_ST"/>
    <property type="match status" value="1"/>
</dbReference>
<dbReference type="InterPro" id="IPR011009">
    <property type="entry name" value="Kinase-like_dom_sf"/>
</dbReference>
<evidence type="ECO:0000313" key="9">
    <source>
        <dbReference type="Proteomes" id="UP000807469"/>
    </source>
</evidence>
<dbReference type="Gene3D" id="1.10.510.10">
    <property type="entry name" value="Transferase(Phosphotransferase) domain 1"/>
    <property type="match status" value="1"/>
</dbReference>
<dbReference type="GO" id="GO:0004674">
    <property type="term" value="F:protein serine/threonine kinase activity"/>
    <property type="evidence" value="ECO:0007669"/>
    <property type="project" value="UniProtKB-KW"/>
</dbReference>
<evidence type="ECO:0000259" key="6">
    <source>
        <dbReference type="PROSITE" id="PS50006"/>
    </source>
</evidence>
<keyword evidence="8" id="KW-0808">Transferase</keyword>
<dbReference type="Pfam" id="PF00498">
    <property type="entry name" value="FHA"/>
    <property type="match status" value="1"/>
</dbReference>
<dbReference type="InterPro" id="IPR000719">
    <property type="entry name" value="Prot_kinase_dom"/>
</dbReference>
<comment type="caution">
    <text evidence="8">The sequence shown here is derived from an EMBL/GenBank/DDBJ whole genome shotgun (WGS) entry which is preliminary data.</text>
</comment>
<evidence type="ECO:0000256" key="4">
    <source>
        <dbReference type="PROSITE-ProRule" id="PRU10141"/>
    </source>
</evidence>
<evidence type="ECO:0000259" key="7">
    <source>
        <dbReference type="PROSITE" id="PS50011"/>
    </source>
</evidence>
<sequence length="278" mass="30723">HCVLKWEGGESVSIADSSTNGTYLNESKILKGETRMLRDGNEICLGMKISTKNADPRSINAGYVYRHLAKPPKNELERLFDFDVNIGDGSTAVVHRALHRASGEFFAIKLITFKNVGKFQYDQTKKLVESEIEILKTLDHPHVCSLLMSGLAHVDMDSGIVLPYMNGGNLSIYMNKYPDAEILAKDIAYQVCTGMAYVHEQGVVHRDLKPDNILVTIDEPPFVTIADFGVSKLVEGKQKLRTVCGTPLYAAPELGNAPVAHYTNLVDCFSVGVVIYEM</sequence>
<dbReference type="InterPro" id="IPR017441">
    <property type="entry name" value="Protein_kinase_ATP_BS"/>
</dbReference>